<dbReference type="EMBL" id="GEDC01000128">
    <property type="protein sequence ID" value="JAS37170.1"/>
    <property type="molecule type" value="Transcribed_RNA"/>
</dbReference>
<evidence type="ECO:0000313" key="2">
    <source>
        <dbReference type="EMBL" id="JAS37170.1"/>
    </source>
</evidence>
<protein>
    <submittedName>
        <fullName evidence="1">Uncharacterized protein</fullName>
    </submittedName>
</protein>
<dbReference type="EMBL" id="GEDC01013184">
    <property type="protein sequence ID" value="JAS24114.1"/>
    <property type="molecule type" value="Transcribed_RNA"/>
</dbReference>
<proteinExistence type="predicted"/>
<accession>A0A1B6DEI8</accession>
<name>A0A1B6DEI8_9HEMI</name>
<evidence type="ECO:0000313" key="1">
    <source>
        <dbReference type="EMBL" id="JAS24114.1"/>
    </source>
</evidence>
<dbReference type="AlphaFoldDB" id="A0A1B6DEI8"/>
<sequence>MAIATKADSLRWKTHWTILGLAFHYAVTAYNHTLSTYINYTPTFSCKDEALQSTKGCVYVNGSTTDSCVSGYEFFSSRGDSSIVTEVRPTHIISYMEFNLQR</sequence>
<reference evidence="1" key="1">
    <citation type="submission" date="2015-12" db="EMBL/GenBank/DDBJ databases">
        <title>De novo transcriptome assembly of four potential Pierce s Disease insect vectors from Arizona vineyards.</title>
        <authorList>
            <person name="Tassone E.E."/>
        </authorList>
    </citation>
    <scope>NUCLEOTIDE SEQUENCE</scope>
</reference>
<organism evidence="1">
    <name type="scientific">Clastoptera arizonana</name>
    <name type="common">Arizona spittle bug</name>
    <dbReference type="NCBI Taxonomy" id="38151"/>
    <lineage>
        <taxon>Eukaryota</taxon>
        <taxon>Metazoa</taxon>
        <taxon>Ecdysozoa</taxon>
        <taxon>Arthropoda</taxon>
        <taxon>Hexapoda</taxon>
        <taxon>Insecta</taxon>
        <taxon>Pterygota</taxon>
        <taxon>Neoptera</taxon>
        <taxon>Paraneoptera</taxon>
        <taxon>Hemiptera</taxon>
        <taxon>Auchenorrhyncha</taxon>
        <taxon>Cercopoidea</taxon>
        <taxon>Clastopteridae</taxon>
        <taxon>Clastoptera</taxon>
    </lineage>
</organism>
<gene>
    <name evidence="2" type="ORF">g.7319</name>
    <name evidence="1" type="ORF">g.7320</name>
</gene>